<dbReference type="Proteomes" id="UP000054166">
    <property type="component" value="Unassembled WGS sequence"/>
</dbReference>
<keyword evidence="2" id="KW-1185">Reference proteome</keyword>
<evidence type="ECO:0000313" key="1">
    <source>
        <dbReference type="EMBL" id="KIM73609.1"/>
    </source>
</evidence>
<dbReference type="OrthoDB" id="2150604at2759"/>
<organism evidence="1 2">
    <name type="scientific">Piloderma croceum (strain F 1598)</name>
    <dbReference type="NCBI Taxonomy" id="765440"/>
    <lineage>
        <taxon>Eukaryota</taxon>
        <taxon>Fungi</taxon>
        <taxon>Dikarya</taxon>
        <taxon>Basidiomycota</taxon>
        <taxon>Agaricomycotina</taxon>
        <taxon>Agaricomycetes</taxon>
        <taxon>Agaricomycetidae</taxon>
        <taxon>Atheliales</taxon>
        <taxon>Atheliaceae</taxon>
        <taxon>Piloderma</taxon>
    </lineage>
</organism>
<dbReference type="PANTHER" id="PTHR28037">
    <property type="entry name" value="ALCOHOL O-ACETYLTRANSFERASE 1-RELATED"/>
    <property type="match status" value="1"/>
</dbReference>
<dbReference type="Gene3D" id="3.30.559.10">
    <property type="entry name" value="Chloramphenicol acetyltransferase-like domain"/>
    <property type="match status" value="1"/>
</dbReference>
<dbReference type="FunCoup" id="A0A0C3F0E6">
    <property type="interactions" value="1"/>
</dbReference>
<dbReference type="PANTHER" id="PTHR28037:SF1">
    <property type="entry name" value="ALCOHOL O-ACETYLTRANSFERASE 1-RELATED"/>
    <property type="match status" value="1"/>
</dbReference>
<sequence length="455" mass="50028">MSKDKNARFIRNAGLLERYLITQHDLSLNSCVVTAAKYKFFDRPLDKYTLFPALHRVIETHGALGVRLVGAATSHPAFQRLQSVDLAKAVHYLNQDANSLQQVLETHLMRFCDTNAELPLWGLTVLTDNTVIFCWHHCIGDGISGLAFHRALLAALNADNTIYMGQESVDIPSTISIIPAIDSLINIQPCISQICRQVIDFVVPVSWTSGGSAWTGNPVRESSRRTEIRLLEFSPEENAKFVACCRKNGATLTPALHTLAVSSLSQLLYSPNYGFLRSLSLKYVSTLIPVSLRPVAHTSPDVMCNHVSHYPTYTPLTPTFSWATASALTSALHSFRTTGTAGEVGILMLIFGQFEAYWKCKIGNKREAGLEISSIGEFDPSGAIHEDSKWRIERMIFAQSDAGAGAAIKLNVCGNPLGGLAIAVTWSSDAVENSVVEAFVSNFKQMFDEFVEEKQ</sequence>
<evidence type="ECO:0000313" key="2">
    <source>
        <dbReference type="Proteomes" id="UP000054166"/>
    </source>
</evidence>
<dbReference type="InterPro" id="IPR023213">
    <property type="entry name" value="CAT-like_dom_sf"/>
</dbReference>
<dbReference type="STRING" id="765440.A0A0C3F0E6"/>
<evidence type="ECO:0008006" key="3">
    <source>
        <dbReference type="Google" id="ProtNLM"/>
    </source>
</evidence>
<dbReference type="Pfam" id="PF07247">
    <property type="entry name" value="AATase"/>
    <property type="match status" value="1"/>
</dbReference>
<name>A0A0C3F0E6_PILCF</name>
<proteinExistence type="predicted"/>
<reference evidence="1 2" key="1">
    <citation type="submission" date="2014-04" db="EMBL/GenBank/DDBJ databases">
        <authorList>
            <consortium name="DOE Joint Genome Institute"/>
            <person name="Kuo A."/>
            <person name="Tarkka M."/>
            <person name="Buscot F."/>
            <person name="Kohler A."/>
            <person name="Nagy L.G."/>
            <person name="Floudas D."/>
            <person name="Copeland A."/>
            <person name="Barry K.W."/>
            <person name="Cichocki N."/>
            <person name="Veneault-Fourrey C."/>
            <person name="LaButti K."/>
            <person name="Lindquist E.A."/>
            <person name="Lipzen A."/>
            <person name="Lundell T."/>
            <person name="Morin E."/>
            <person name="Murat C."/>
            <person name="Sun H."/>
            <person name="Tunlid A."/>
            <person name="Henrissat B."/>
            <person name="Grigoriev I.V."/>
            <person name="Hibbett D.S."/>
            <person name="Martin F."/>
            <person name="Nordberg H.P."/>
            <person name="Cantor M.N."/>
            <person name="Hua S.X."/>
        </authorList>
    </citation>
    <scope>NUCLEOTIDE SEQUENCE [LARGE SCALE GENOMIC DNA]</scope>
    <source>
        <strain evidence="1 2">F 1598</strain>
    </source>
</reference>
<dbReference type="SUPFAM" id="SSF52777">
    <property type="entry name" value="CoA-dependent acyltransferases"/>
    <property type="match status" value="1"/>
</dbReference>
<dbReference type="HOGENOM" id="CLU_024469_1_1_1"/>
<dbReference type="InParanoid" id="A0A0C3F0E6"/>
<dbReference type="GO" id="GO:0008080">
    <property type="term" value="F:N-acetyltransferase activity"/>
    <property type="evidence" value="ECO:0007669"/>
    <property type="project" value="TreeGrafter"/>
</dbReference>
<dbReference type="EMBL" id="KN833078">
    <property type="protein sequence ID" value="KIM73609.1"/>
    <property type="molecule type" value="Genomic_DNA"/>
</dbReference>
<dbReference type="InterPro" id="IPR052058">
    <property type="entry name" value="Alcohol_O-acetyltransferase"/>
</dbReference>
<accession>A0A0C3F0E6</accession>
<dbReference type="InterPro" id="IPR010828">
    <property type="entry name" value="Atf2/Sli1-like"/>
</dbReference>
<protein>
    <recommendedName>
        <fullName evidence="3">Alcohol acetyltransferase</fullName>
    </recommendedName>
</protein>
<reference evidence="2" key="2">
    <citation type="submission" date="2015-01" db="EMBL/GenBank/DDBJ databases">
        <title>Evolutionary Origins and Diversification of the Mycorrhizal Mutualists.</title>
        <authorList>
            <consortium name="DOE Joint Genome Institute"/>
            <consortium name="Mycorrhizal Genomics Consortium"/>
            <person name="Kohler A."/>
            <person name="Kuo A."/>
            <person name="Nagy L.G."/>
            <person name="Floudas D."/>
            <person name="Copeland A."/>
            <person name="Barry K.W."/>
            <person name="Cichocki N."/>
            <person name="Veneault-Fourrey C."/>
            <person name="LaButti K."/>
            <person name="Lindquist E.A."/>
            <person name="Lipzen A."/>
            <person name="Lundell T."/>
            <person name="Morin E."/>
            <person name="Murat C."/>
            <person name="Riley R."/>
            <person name="Ohm R."/>
            <person name="Sun H."/>
            <person name="Tunlid A."/>
            <person name="Henrissat B."/>
            <person name="Grigoriev I.V."/>
            <person name="Hibbett D.S."/>
            <person name="Martin F."/>
        </authorList>
    </citation>
    <scope>NUCLEOTIDE SEQUENCE [LARGE SCALE GENOMIC DNA]</scope>
    <source>
        <strain evidence="2">F 1598</strain>
    </source>
</reference>
<dbReference type="AlphaFoldDB" id="A0A0C3F0E6"/>
<gene>
    <name evidence="1" type="ORF">PILCRDRAFT_828997</name>
</gene>